<dbReference type="EMBL" id="BNAU01000001">
    <property type="protein sequence ID" value="GHE80865.1"/>
    <property type="molecule type" value="Genomic_DNA"/>
</dbReference>
<name>A0ABQ3IG11_9PSEU</name>
<proteinExistence type="predicted"/>
<reference evidence="2" key="1">
    <citation type="journal article" date="2019" name="Int. J. Syst. Evol. Microbiol.">
        <title>The Global Catalogue of Microorganisms (GCM) 10K type strain sequencing project: providing services to taxonomists for standard genome sequencing and annotation.</title>
        <authorList>
            <consortium name="The Broad Institute Genomics Platform"/>
            <consortium name="The Broad Institute Genome Sequencing Center for Infectious Disease"/>
            <person name="Wu L."/>
            <person name="Ma J."/>
        </authorList>
    </citation>
    <scope>NUCLEOTIDE SEQUENCE [LARGE SCALE GENOMIC DNA]</scope>
    <source>
        <strain evidence="2">CGMCC 4.7677</strain>
    </source>
</reference>
<protein>
    <submittedName>
        <fullName evidence="1">Uncharacterized protein</fullName>
    </submittedName>
</protein>
<organism evidence="1 2">
    <name type="scientific">Amycolatopsis deserti</name>
    <dbReference type="NCBI Taxonomy" id="185696"/>
    <lineage>
        <taxon>Bacteria</taxon>
        <taxon>Bacillati</taxon>
        <taxon>Actinomycetota</taxon>
        <taxon>Actinomycetes</taxon>
        <taxon>Pseudonocardiales</taxon>
        <taxon>Pseudonocardiaceae</taxon>
        <taxon>Amycolatopsis</taxon>
    </lineage>
</organism>
<comment type="caution">
    <text evidence="1">The sequence shown here is derived from an EMBL/GenBank/DDBJ whole genome shotgun (WGS) entry which is preliminary data.</text>
</comment>
<accession>A0ABQ3IG11</accession>
<dbReference type="Proteomes" id="UP000605897">
    <property type="component" value="Unassembled WGS sequence"/>
</dbReference>
<keyword evidence="2" id="KW-1185">Reference proteome</keyword>
<gene>
    <name evidence="1" type="ORF">GCM10017786_08910</name>
</gene>
<evidence type="ECO:0000313" key="1">
    <source>
        <dbReference type="EMBL" id="GHE80865.1"/>
    </source>
</evidence>
<evidence type="ECO:0000313" key="2">
    <source>
        <dbReference type="Proteomes" id="UP000605897"/>
    </source>
</evidence>
<sequence length="87" mass="9626">MLATEWPVVTSPPARRPDVFTALGRVESGIAPDPSAGALARRFRAAVRWRSNRRPDMNPMLIPQVIPVWSAPSARVDQLGYRMRACG</sequence>